<accession>A0AA86GJX0</accession>
<name>A0AA86GJX0_9SPHN</name>
<keyword evidence="1" id="KW-0805">Transcription regulation</keyword>
<dbReference type="GO" id="GO:0003700">
    <property type="term" value="F:DNA-binding transcription factor activity"/>
    <property type="evidence" value="ECO:0007669"/>
    <property type="project" value="TreeGrafter"/>
</dbReference>
<dbReference type="Proteomes" id="UP000058599">
    <property type="component" value="Chromosome"/>
</dbReference>
<evidence type="ECO:0000256" key="3">
    <source>
        <dbReference type="ARBA" id="ARBA00023163"/>
    </source>
</evidence>
<organism evidence="7 8">
    <name type="scientific">Sphingopyxis granuli</name>
    <dbReference type="NCBI Taxonomy" id="267128"/>
    <lineage>
        <taxon>Bacteria</taxon>
        <taxon>Pseudomonadati</taxon>
        <taxon>Pseudomonadota</taxon>
        <taxon>Alphaproteobacteria</taxon>
        <taxon>Sphingomonadales</taxon>
        <taxon>Sphingomonadaceae</taxon>
        <taxon>Sphingopyxis</taxon>
    </lineage>
</organism>
<evidence type="ECO:0000313" key="8">
    <source>
        <dbReference type="Proteomes" id="UP000058599"/>
    </source>
</evidence>
<dbReference type="GO" id="GO:0000976">
    <property type="term" value="F:transcription cis-regulatory region binding"/>
    <property type="evidence" value="ECO:0007669"/>
    <property type="project" value="TreeGrafter"/>
</dbReference>
<evidence type="ECO:0000259" key="6">
    <source>
        <dbReference type="PROSITE" id="PS50977"/>
    </source>
</evidence>
<keyword evidence="8" id="KW-1185">Reference proteome</keyword>
<feature type="DNA-binding region" description="H-T-H motif" evidence="4">
    <location>
        <begin position="43"/>
        <end position="62"/>
    </location>
</feature>
<protein>
    <submittedName>
        <fullName evidence="7">TetR family transcriptional regulator</fullName>
    </submittedName>
</protein>
<evidence type="ECO:0000256" key="5">
    <source>
        <dbReference type="SAM" id="MobiDB-lite"/>
    </source>
</evidence>
<evidence type="ECO:0000313" key="7">
    <source>
        <dbReference type="EMBL" id="AMG73564.1"/>
    </source>
</evidence>
<feature type="domain" description="HTH tetR-type" evidence="6">
    <location>
        <begin position="20"/>
        <end position="80"/>
    </location>
</feature>
<dbReference type="InterPro" id="IPR001647">
    <property type="entry name" value="HTH_TetR"/>
</dbReference>
<dbReference type="AlphaFoldDB" id="A0AA86GJX0"/>
<dbReference type="EMBL" id="CP012199">
    <property type="protein sequence ID" value="AMG73564.1"/>
    <property type="molecule type" value="Genomic_DNA"/>
</dbReference>
<gene>
    <name evidence="7" type="ORF">SGRAN_1171</name>
</gene>
<dbReference type="PANTHER" id="PTHR30055">
    <property type="entry name" value="HTH-TYPE TRANSCRIPTIONAL REGULATOR RUTR"/>
    <property type="match status" value="1"/>
</dbReference>
<dbReference type="SUPFAM" id="SSF46689">
    <property type="entry name" value="Homeodomain-like"/>
    <property type="match status" value="1"/>
</dbReference>
<dbReference type="PRINTS" id="PR00455">
    <property type="entry name" value="HTHTETR"/>
</dbReference>
<dbReference type="InterPro" id="IPR009057">
    <property type="entry name" value="Homeodomain-like_sf"/>
</dbReference>
<dbReference type="Gene3D" id="1.10.357.10">
    <property type="entry name" value="Tetracycline Repressor, domain 2"/>
    <property type="match status" value="1"/>
</dbReference>
<dbReference type="PROSITE" id="PS01081">
    <property type="entry name" value="HTH_TETR_1"/>
    <property type="match status" value="1"/>
</dbReference>
<reference evidence="7 8" key="1">
    <citation type="journal article" date="2016" name="BMC Genomics">
        <title>Genomic analysis of the nitrate-respiring Sphingopyxis granuli (formerly Sphingomonas macrogoltabida) strain TFA.</title>
        <authorList>
            <person name="Garcia-Romero I."/>
            <person name="Perez-Pulido A.J."/>
            <person name="Gonzalez-Flores Y.E."/>
            <person name="Reyes-Ramirez F."/>
            <person name="Santero E."/>
            <person name="Floriano B."/>
        </authorList>
    </citation>
    <scope>NUCLEOTIDE SEQUENCE [LARGE SCALE GENOMIC DNA]</scope>
    <source>
        <strain evidence="7 8">TFA</strain>
    </source>
</reference>
<keyword evidence="3" id="KW-0804">Transcription</keyword>
<evidence type="ECO:0000256" key="1">
    <source>
        <dbReference type="ARBA" id="ARBA00023015"/>
    </source>
</evidence>
<dbReference type="InterPro" id="IPR023772">
    <property type="entry name" value="DNA-bd_HTH_TetR-type_CS"/>
</dbReference>
<dbReference type="KEGG" id="sgi:SGRAN_1171"/>
<dbReference type="Pfam" id="PF00440">
    <property type="entry name" value="TetR_N"/>
    <property type="match status" value="1"/>
</dbReference>
<keyword evidence="2 4" id="KW-0238">DNA-binding</keyword>
<proteinExistence type="predicted"/>
<evidence type="ECO:0000256" key="2">
    <source>
        <dbReference type="ARBA" id="ARBA00023125"/>
    </source>
</evidence>
<dbReference type="PANTHER" id="PTHR30055:SF234">
    <property type="entry name" value="HTH-TYPE TRANSCRIPTIONAL REGULATOR BETI"/>
    <property type="match status" value="1"/>
</dbReference>
<evidence type="ECO:0000256" key="4">
    <source>
        <dbReference type="PROSITE-ProRule" id="PRU00335"/>
    </source>
</evidence>
<sequence>MEIRGAMATPGQDAAGRPRRSTRERLLDTAGELLAEVGMDRISTNLICERAGLTPPALYYYFADKFEVIVALGERLMDRQNEALVRWLDRYASAGIHAYAENNEELLRETAEITEAEPGGVWIERALHSSPRLEHVRIESHRYVTDRLTDGFQPFLPDRTRDEVWLRMRMLVEFGYVATELLHAESGIARDAILAETARMQRLVILDLVD</sequence>
<dbReference type="PROSITE" id="PS50977">
    <property type="entry name" value="HTH_TETR_2"/>
    <property type="match status" value="1"/>
</dbReference>
<feature type="region of interest" description="Disordered" evidence="5">
    <location>
        <begin position="1"/>
        <end position="22"/>
    </location>
</feature>
<dbReference type="InterPro" id="IPR050109">
    <property type="entry name" value="HTH-type_TetR-like_transc_reg"/>
</dbReference>